<keyword evidence="9" id="KW-0456">Lyase</keyword>
<evidence type="ECO:0000256" key="10">
    <source>
        <dbReference type="ARBA" id="ARBA00047909"/>
    </source>
</evidence>
<keyword evidence="14" id="KW-1185">Reference proteome</keyword>
<feature type="transmembrane region" description="Helical" evidence="11">
    <location>
        <begin position="35"/>
        <end position="59"/>
    </location>
</feature>
<evidence type="ECO:0000259" key="12">
    <source>
        <dbReference type="Pfam" id="PF04116"/>
    </source>
</evidence>
<feature type="transmembrane region" description="Helical" evidence="11">
    <location>
        <begin position="182"/>
        <end position="209"/>
    </location>
</feature>
<evidence type="ECO:0000313" key="14">
    <source>
        <dbReference type="Proteomes" id="UP000636709"/>
    </source>
</evidence>
<evidence type="ECO:0000256" key="9">
    <source>
        <dbReference type="ARBA" id="ARBA00023239"/>
    </source>
</evidence>
<dbReference type="PANTHER" id="PTHR11863">
    <property type="entry name" value="STEROL DESATURASE"/>
    <property type="match status" value="1"/>
</dbReference>
<dbReference type="EMBL" id="JACEFO010000575">
    <property type="protein sequence ID" value="KAF8765305.1"/>
    <property type="molecule type" value="Genomic_DNA"/>
</dbReference>
<keyword evidence="5" id="KW-0256">Endoplasmic reticulum</keyword>
<dbReference type="InterPro" id="IPR050307">
    <property type="entry name" value="Sterol_Desaturase_Related"/>
</dbReference>
<comment type="subcellular location">
    <subcellularLocation>
        <location evidence="1">Endoplasmic reticulum membrane</location>
        <topology evidence="1">Multi-pass membrane protein</topology>
    </subcellularLocation>
</comment>
<evidence type="ECO:0000256" key="4">
    <source>
        <dbReference type="ARBA" id="ARBA00022692"/>
    </source>
</evidence>
<dbReference type="GO" id="GO:0071771">
    <property type="term" value="F:aldehyde oxygenase (deformylating) activity"/>
    <property type="evidence" value="ECO:0007669"/>
    <property type="project" value="UniProtKB-EC"/>
</dbReference>
<keyword evidence="7 11" id="KW-1133">Transmembrane helix</keyword>
<feature type="transmembrane region" description="Helical" evidence="11">
    <location>
        <begin position="93"/>
        <end position="110"/>
    </location>
</feature>
<evidence type="ECO:0000256" key="2">
    <source>
        <dbReference type="ARBA" id="ARBA00009324"/>
    </source>
</evidence>
<proteinExistence type="inferred from homology"/>
<evidence type="ECO:0000256" key="6">
    <source>
        <dbReference type="ARBA" id="ARBA00022857"/>
    </source>
</evidence>
<comment type="caution">
    <text evidence="13">The sequence shown here is derived from an EMBL/GenBank/DDBJ whole genome shotgun (WGS) entry which is preliminary data.</text>
</comment>
<dbReference type="EC" id="4.1.99.5" evidence="3"/>
<sequence length="294" mass="33521">MIPYATPEEAEAALGRAMTKAEAAWFRYTAATPDFWLYCCCVALVLLVYTLAPLPLALLELCAPAKLTSPYKLQPQVRLSPAAFLRCFKDTSLTMALSIAPLPFILYPVFKFVHQVRTGLPLPSPWESAAQLLVYFLVEDYVGYWIHRLLHTEWCYDKIHHVHHEYKAPMGYAAPYAHWVEVFVLGSASFAGLAIVPCHITTFWLWFIVRPLEAVDTHSGFDFPFSPTKLIPFYGGAEYHDYHHYVGKGSKNNFASVFTFCDYIYGTHKVYFFLVNVHIYKALITISLKKKTSN</sequence>
<name>A0A835FM36_9POAL</name>
<dbReference type="GO" id="GO:0016491">
    <property type="term" value="F:oxidoreductase activity"/>
    <property type="evidence" value="ECO:0007669"/>
    <property type="project" value="InterPro"/>
</dbReference>
<dbReference type="GO" id="GO:0005789">
    <property type="term" value="C:endoplasmic reticulum membrane"/>
    <property type="evidence" value="ECO:0007669"/>
    <property type="project" value="UniProtKB-SubCell"/>
</dbReference>
<evidence type="ECO:0000256" key="3">
    <source>
        <dbReference type="ARBA" id="ARBA00013146"/>
    </source>
</evidence>
<evidence type="ECO:0000256" key="1">
    <source>
        <dbReference type="ARBA" id="ARBA00004477"/>
    </source>
</evidence>
<keyword evidence="6" id="KW-0521">NADP</keyword>
<evidence type="ECO:0000256" key="7">
    <source>
        <dbReference type="ARBA" id="ARBA00022989"/>
    </source>
</evidence>
<evidence type="ECO:0000313" key="13">
    <source>
        <dbReference type="EMBL" id="KAF8765305.1"/>
    </source>
</evidence>
<dbReference type="Pfam" id="PF04116">
    <property type="entry name" value="FA_hydroxylase"/>
    <property type="match status" value="1"/>
</dbReference>
<dbReference type="AlphaFoldDB" id="A0A835FM36"/>
<keyword evidence="4 11" id="KW-0812">Transmembrane</keyword>
<reference evidence="13" key="1">
    <citation type="submission" date="2020-07" db="EMBL/GenBank/DDBJ databases">
        <title>Genome sequence and genetic diversity analysis of an under-domesticated orphan crop, white fonio (Digitaria exilis).</title>
        <authorList>
            <person name="Bennetzen J.L."/>
            <person name="Chen S."/>
            <person name="Ma X."/>
            <person name="Wang X."/>
            <person name="Yssel A.E.J."/>
            <person name="Chaluvadi S.R."/>
            <person name="Johnson M."/>
            <person name="Gangashetty P."/>
            <person name="Hamidou F."/>
            <person name="Sanogo M.D."/>
            <person name="Zwaenepoel A."/>
            <person name="Wallace J."/>
            <person name="Van De Peer Y."/>
            <person name="Van Deynze A."/>
        </authorList>
    </citation>
    <scope>NUCLEOTIDE SEQUENCE</scope>
    <source>
        <tissue evidence="13">Leaves</tissue>
    </source>
</reference>
<dbReference type="GO" id="GO:0005506">
    <property type="term" value="F:iron ion binding"/>
    <property type="evidence" value="ECO:0007669"/>
    <property type="project" value="InterPro"/>
</dbReference>
<feature type="domain" description="Fatty acid hydroxylase" evidence="12">
    <location>
        <begin position="133"/>
        <end position="267"/>
    </location>
</feature>
<evidence type="ECO:0000256" key="5">
    <source>
        <dbReference type="ARBA" id="ARBA00022824"/>
    </source>
</evidence>
<protein>
    <recommendedName>
        <fullName evidence="3">aldehyde oxygenase (deformylating)</fullName>
        <ecNumber evidence="3">4.1.99.5</ecNumber>
    </recommendedName>
</protein>
<organism evidence="13 14">
    <name type="scientific">Digitaria exilis</name>
    <dbReference type="NCBI Taxonomy" id="1010633"/>
    <lineage>
        <taxon>Eukaryota</taxon>
        <taxon>Viridiplantae</taxon>
        <taxon>Streptophyta</taxon>
        <taxon>Embryophyta</taxon>
        <taxon>Tracheophyta</taxon>
        <taxon>Spermatophyta</taxon>
        <taxon>Magnoliopsida</taxon>
        <taxon>Liliopsida</taxon>
        <taxon>Poales</taxon>
        <taxon>Poaceae</taxon>
        <taxon>PACMAD clade</taxon>
        <taxon>Panicoideae</taxon>
        <taxon>Panicodae</taxon>
        <taxon>Paniceae</taxon>
        <taxon>Anthephorinae</taxon>
        <taxon>Digitaria</taxon>
    </lineage>
</organism>
<dbReference type="InterPro" id="IPR006694">
    <property type="entry name" value="Fatty_acid_hydroxylase"/>
</dbReference>
<dbReference type="OrthoDB" id="1658724at2759"/>
<gene>
    <name evidence="13" type="ORF">HU200_008678</name>
</gene>
<evidence type="ECO:0000256" key="8">
    <source>
        <dbReference type="ARBA" id="ARBA00023136"/>
    </source>
</evidence>
<dbReference type="GO" id="GO:0008610">
    <property type="term" value="P:lipid biosynthetic process"/>
    <property type="evidence" value="ECO:0007669"/>
    <property type="project" value="InterPro"/>
</dbReference>
<evidence type="ECO:0000256" key="11">
    <source>
        <dbReference type="SAM" id="Phobius"/>
    </source>
</evidence>
<comment type="catalytic activity">
    <reaction evidence="10">
        <text>a long-chain fatty aldehyde + 2 NADPH + O2 + H(+) = a long-chain alkane + formate + 2 NADP(+) + H2O</text>
        <dbReference type="Rhea" id="RHEA:21440"/>
        <dbReference type="ChEBI" id="CHEBI:15377"/>
        <dbReference type="ChEBI" id="CHEBI:15378"/>
        <dbReference type="ChEBI" id="CHEBI:15379"/>
        <dbReference type="ChEBI" id="CHEBI:15740"/>
        <dbReference type="ChEBI" id="CHEBI:17176"/>
        <dbReference type="ChEBI" id="CHEBI:57783"/>
        <dbReference type="ChEBI" id="CHEBI:58349"/>
        <dbReference type="ChEBI" id="CHEBI:83563"/>
        <dbReference type="EC" id="4.1.99.5"/>
    </reaction>
</comment>
<comment type="similarity">
    <text evidence="2">Belongs to the sterol desaturase family.</text>
</comment>
<accession>A0A835FM36</accession>
<keyword evidence="8 11" id="KW-0472">Membrane</keyword>
<dbReference type="Proteomes" id="UP000636709">
    <property type="component" value="Unassembled WGS sequence"/>
</dbReference>